<dbReference type="Proteomes" id="UP001152759">
    <property type="component" value="Chromosome 3"/>
</dbReference>
<proteinExistence type="predicted"/>
<name>A0A9P0F1D8_BEMTA</name>
<evidence type="ECO:0000313" key="3">
    <source>
        <dbReference type="Proteomes" id="UP001152759"/>
    </source>
</evidence>
<accession>A0A9P0F1D8</accession>
<protein>
    <submittedName>
        <fullName evidence="2">Uncharacterized protein</fullName>
    </submittedName>
</protein>
<sequence length="89" mass="9316">MSRHVVPVIQVTDSLEPSGGQEAEPSTPASPGPDPGPCSFASQFPAPLSSQLDSLRLPGNSHSRQDSYRSEIAGLSVIVELLSLICTQS</sequence>
<evidence type="ECO:0000313" key="2">
    <source>
        <dbReference type="EMBL" id="CAH0387745.1"/>
    </source>
</evidence>
<reference evidence="2" key="1">
    <citation type="submission" date="2021-12" db="EMBL/GenBank/DDBJ databases">
        <authorList>
            <person name="King R."/>
        </authorList>
    </citation>
    <scope>NUCLEOTIDE SEQUENCE</scope>
</reference>
<gene>
    <name evidence="2" type="ORF">BEMITA_LOCUS6719</name>
</gene>
<keyword evidence="3" id="KW-1185">Reference proteome</keyword>
<evidence type="ECO:0000256" key="1">
    <source>
        <dbReference type="SAM" id="MobiDB-lite"/>
    </source>
</evidence>
<feature type="region of interest" description="Disordered" evidence="1">
    <location>
        <begin position="1"/>
        <end position="43"/>
    </location>
</feature>
<organism evidence="2 3">
    <name type="scientific">Bemisia tabaci</name>
    <name type="common">Sweetpotato whitefly</name>
    <name type="synonym">Aleurodes tabaci</name>
    <dbReference type="NCBI Taxonomy" id="7038"/>
    <lineage>
        <taxon>Eukaryota</taxon>
        <taxon>Metazoa</taxon>
        <taxon>Ecdysozoa</taxon>
        <taxon>Arthropoda</taxon>
        <taxon>Hexapoda</taxon>
        <taxon>Insecta</taxon>
        <taxon>Pterygota</taxon>
        <taxon>Neoptera</taxon>
        <taxon>Paraneoptera</taxon>
        <taxon>Hemiptera</taxon>
        <taxon>Sternorrhyncha</taxon>
        <taxon>Aleyrodoidea</taxon>
        <taxon>Aleyrodidae</taxon>
        <taxon>Aleyrodinae</taxon>
        <taxon>Bemisia</taxon>
    </lineage>
</organism>
<dbReference type="EMBL" id="OU963864">
    <property type="protein sequence ID" value="CAH0387745.1"/>
    <property type="molecule type" value="Genomic_DNA"/>
</dbReference>
<dbReference type="AlphaFoldDB" id="A0A9P0F1D8"/>